<evidence type="ECO:0000313" key="2">
    <source>
        <dbReference type="EMBL" id="GLS01929.1"/>
    </source>
</evidence>
<name>A0ABQ6BQ53_9CAUL</name>
<sequence length="146" mass="15235">MRRIPSAAAVILLVALTACAHAPEAAPVAPDYTPIAGEPAPPNARYFADCIGQAAARGEFRRAADGGGDELILFTCTGAPARAFYDALGLWSVRLGTGFLHEGRSYRSTAKVVANMFGVDSCSVDASNADHRCVISFNAGDFLDGD</sequence>
<gene>
    <name evidence="2" type="ORF">GCM10007859_19480</name>
</gene>
<proteinExistence type="predicted"/>
<dbReference type="EMBL" id="BSOY01000043">
    <property type="protein sequence ID" value="GLS01929.1"/>
    <property type="molecule type" value="Genomic_DNA"/>
</dbReference>
<evidence type="ECO:0008006" key="4">
    <source>
        <dbReference type="Google" id="ProtNLM"/>
    </source>
</evidence>
<dbReference type="Proteomes" id="UP001156921">
    <property type="component" value="Unassembled WGS sequence"/>
</dbReference>
<feature type="chain" id="PRO_5045159465" description="Lipoprotein" evidence="1">
    <location>
        <begin position="21"/>
        <end position="146"/>
    </location>
</feature>
<evidence type="ECO:0000256" key="1">
    <source>
        <dbReference type="SAM" id="SignalP"/>
    </source>
</evidence>
<comment type="caution">
    <text evidence="2">The sequence shown here is derived from an EMBL/GenBank/DDBJ whole genome shotgun (WGS) entry which is preliminary data.</text>
</comment>
<dbReference type="RefSeq" id="WP_284222796.1">
    <property type="nucleotide sequence ID" value="NZ_BSOY01000043.1"/>
</dbReference>
<dbReference type="PROSITE" id="PS51257">
    <property type="entry name" value="PROKAR_LIPOPROTEIN"/>
    <property type="match status" value="1"/>
</dbReference>
<accession>A0ABQ6BQ53</accession>
<feature type="signal peptide" evidence="1">
    <location>
        <begin position="1"/>
        <end position="20"/>
    </location>
</feature>
<keyword evidence="1" id="KW-0732">Signal</keyword>
<keyword evidence="3" id="KW-1185">Reference proteome</keyword>
<reference evidence="3" key="1">
    <citation type="journal article" date="2019" name="Int. J. Syst. Evol. Microbiol.">
        <title>The Global Catalogue of Microorganisms (GCM) 10K type strain sequencing project: providing services to taxonomists for standard genome sequencing and annotation.</title>
        <authorList>
            <consortium name="The Broad Institute Genomics Platform"/>
            <consortium name="The Broad Institute Genome Sequencing Center for Infectious Disease"/>
            <person name="Wu L."/>
            <person name="Ma J."/>
        </authorList>
    </citation>
    <scope>NUCLEOTIDE SEQUENCE [LARGE SCALE GENOMIC DNA]</scope>
    <source>
        <strain evidence="3">NBRC 110107</strain>
    </source>
</reference>
<organism evidence="2 3">
    <name type="scientific">Brevundimonas denitrificans</name>
    <dbReference type="NCBI Taxonomy" id="1443434"/>
    <lineage>
        <taxon>Bacteria</taxon>
        <taxon>Pseudomonadati</taxon>
        <taxon>Pseudomonadota</taxon>
        <taxon>Alphaproteobacteria</taxon>
        <taxon>Caulobacterales</taxon>
        <taxon>Caulobacteraceae</taxon>
        <taxon>Brevundimonas</taxon>
    </lineage>
</organism>
<protein>
    <recommendedName>
        <fullName evidence="4">Lipoprotein</fullName>
    </recommendedName>
</protein>
<evidence type="ECO:0000313" key="3">
    <source>
        <dbReference type="Proteomes" id="UP001156921"/>
    </source>
</evidence>